<dbReference type="EMBL" id="BAAAXQ010000068">
    <property type="protein sequence ID" value="GAA3023916.1"/>
    <property type="molecule type" value="Genomic_DNA"/>
</dbReference>
<gene>
    <name evidence="2" type="ORF">GCM10019998_20680</name>
</gene>
<dbReference type="InterPro" id="IPR039532">
    <property type="entry name" value="TetR_C_Firmicutes"/>
</dbReference>
<dbReference type="Pfam" id="PF14278">
    <property type="entry name" value="TetR_C_8"/>
    <property type="match status" value="1"/>
</dbReference>
<comment type="caution">
    <text evidence="2">The sequence shown here is derived from an EMBL/GenBank/DDBJ whole genome shotgun (WGS) entry which is preliminary data.</text>
</comment>
<dbReference type="Gene3D" id="1.10.357.10">
    <property type="entry name" value="Tetracycline Repressor, domain 2"/>
    <property type="match status" value="1"/>
</dbReference>
<protein>
    <recommendedName>
        <fullName evidence="1">Transcriptional regulator TetR C-terminal Firmicutes type domain-containing protein</fullName>
    </recommendedName>
</protein>
<accession>A0ABP6KZ59</accession>
<feature type="domain" description="Transcriptional regulator TetR C-terminal Firmicutes type" evidence="1">
    <location>
        <begin position="39"/>
        <end position="133"/>
    </location>
</feature>
<reference evidence="3" key="1">
    <citation type="journal article" date="2019" name="Int. J. Syst. Evol. Microbiol.">
        <title>The Global Catalogue of Microorganisms (GCM) 10K type strain sequencing project: providing services to taxonomists for standard genome sequencing and annotation.</title>
        <authorList>
            <consortium name="The Broad Institute Genomics Platform"/>
            <consortium name="The Broad Institute Genome Sequencing Center for Infectious Disease"/>
            <person name="Wu L."/>
            <person name="Ma J."/>
        </authorList>
    </citation>
    <scope>NUCLEOTIDE SEQUENCE [LARGE SCALE GENOMIC DNA]</scope>
    <source>
        <strain evidence="3">JCM 8736</strain>
    </source>
</reference>
<name>A0ABP6KZ59_9ENTE</name>
<evidence type="ECO:0000313" key="2">
    <source>
        <dbReference type="EMBL" id="GAA3023916.1"/>
    </source>
</evidence>
<organism evidence="2 3">
    <name type="scientific">Tetragenococcus solitarius</name>
    <dbReference type="NCBI Taxonomy" id="71453"/>
    <lineage>
        <taxon>Bacteria</taxon>
        <taxon>Bacillati</taxon>
        <taxon>Bacillota</taxon>
        <taxon>Bacilli</taxon>
        <taxon>Lactobacillales</taxon>
        <taxon>Enterococcaceae</taxon>
        <taxon>Tetragenococcus</taxon>
    </lineage>
</organism>
<proteinExistence type="predicted"/>
<evidence type="ECO:0000259" key="1">
    <source>
        <dbReference type="Pfam" id="PF14278"/>
    </source>
</evidence>
<sequence>MHYVDKYEPVVNYQKANMEKRAKGAVIFEKAMYPDKRTFIKNAIQFLHEEGQVLSLLLSKNGSTKIQEKVKVMLGENAKRNILPHVTLPINTEITEKYLTAFMSSAILGVIQEWIDTGQNETPEEVINELMQVFSINFV</sequence>
<dbReference type="Proteomes" id="UP001501577">
    <property type="component" value="Unassembled WGS sequence"/>
</dbReference>
<dbReference type="RefSeq" id="WP_169792375.1">
    <property type="nucleotide sequence ID" value="NZ_BAAAXQ010000068.1"/>
</dbReference>
<evidence type="ECO:0000313" key="3">
    <source>
        <dbReference type="Proteomes" id="UP001501577"/>
    </source>
</evidence>
<keyword evidence="3" id="KW-1185">Reference proteome</keyword>